<feature type="compositionally biased region" description="Polar residues" evidence="1">
    <location>
        <begin position="335"/>
        <end position="346"/>
    </location>
</feature>
<dbReference type="Proteomes" id="UP000288805">
    <property type="component" value="Unassembled WGS sequence"/>
</dbReference>
<dbReference type="EMBL" id="QGNW01000584">
    <property type="protein sequence ID" value="RVW67428.1"/>
    <property type="molecule type" value="Genomic_DNA"/>
</dbReference>
<dbReference type="AlphaFoldDB" id="A0A438G5F9"/>
<feature type="region of interest" description="Disordered" evidence="1">
    <location>
        <begin position="335"/>
        <end position="420"/>
    </location>
</feature>
<feature type="compositionally biased region" description="Basic and acidic residues" evidence="1">
    <location>
        <begin position="410"/>
        <end position="419"/>
    </location>
</feature>
<feature type="non-terminal residue" evidence="2">
    <location>
        <position position="613"/>
    </location>
</feature>
<reference evidence="2 3" key="1">
    <citation type="journal article" date="2018" name="PLoS Genet.">
        <title>Population sequencing reveals clonal diversity and ancestral inbreeding in the grapevine cultivar Chardonnay.</title>
        <authorList>
            <person name="Roach M.J."/>
            <person name="Johnson D.L."/>
            <person name="Bohlmann J."/>
            <person name="van Vuuren H.J."/>
            <person name="Jones S.J."/>
            <person name="Pretorius I.S."/>
            <person name="Schmidt S.A."/>
            <person name="Borneman A.R."/>
        </authorList>
    </citation>
    <scope>NUCLEOTIDE SEQUENCE [LARGE SCALE GENOMIC DNA]</scope>
    <source>
        <strain evidence="3">cv. Chardonnay</strain>
        <tissue evidence="2">Leaf</tissue>
    </source>
</reference>
<evidence type="ECO:0000313" key="2">
    <source>
        <dbReference type="EMBL" id="RVW67428.1"/>
    </source>
</evidence>
<feature type="compositionally biased region" description="Polar residues" evidence="1">
    <location>
        <begin position="384"/>
        <end position="395"/>
    </location>
</feature>
<organism evidence="2 3">
    <name type="scientific">Vitis vinifera</name>
    <name type="common">Grape</name>
    <dbReference type="NCBI Taxonomy" id="29760"/>
    <lineage>
        <taxon>Eukaryota</taxon>
        <taxon>Viridiplantae</taxon>
        <taxon>Streptophyta</taxon>
        <taxon>Embryophyta</taxon>
        <taxon>Tracheophyta</taxon>
        <taxon>Spermatophyta</taxon>
        <taxon>Magnoliopsida</taxon>
        <taxon>eudicotyledons</taxon>
        <taxon>Gunneridae</taxon>
        <taxon>Pentapetalae</taxon>
        <taxon>rosids</taxon>
        <taxon>Vitales</taxon>
        <taxon>Vitaceae</taxon>
        <taxon>Viteae</taxon>
        <taxon>Vitis</taxon>
    </lineage>
</organism>
<name>A0A438G5F9_VITVI</name>
<evidence type="ECO:0000313" key="3">
    <source>
        <dbReference type="Proteomes" id="UP000288805"/>
    </source>
</evidence>
<protein>
    <submittedName>
        <fullName evidence="2">Uncharacterized protein</fullName>
    </submittedName>
</protein>
<evidence type="ECO:0000256" key="1">
    <source>
        <dbReference type="SAM" id="MobiDB-lite"/>
    </source>
</evidence>
<comment type="caution">
    <text evidence="2">The sequence shown here is derived from an EMBL/GenBank/DDBJ whole genome shotgun (WGS) entry which is preliminary data.</text>
</comment>
<accession>A0A438G5F9</accession>
<sequence length="613" mass="68340">MMDSSFEVIVRASVETLESGLLASLSTDVRMGRVPSVNLVSVGQDLAYHKRFEAIKEGPLVWVRHVEAAHRGVTSDEGFCQAVCHFGHVFGYIVAWAAATGNSFSEVELGLCPGPTRPTTPYWHLEGMMLLPVRLKLDDAIVFSKKQFNVGLRFPFLSLFKQFLHFTKIPPTFLHPNVVRILMGCSILNMLYHLDLSLLEVLFIYTIKMSRKDIFSLSTHIPSLQLVTRLPDSTKGAVKGCVVVFGPWVGSYGHPDHPFEPRRLLGIPSRVKLLYSCSIMHIYRIFVDGYYLVYYRKDEERSTGRDLESYTALPSFHVLHLECWFSKNIMWQAPSGSHPTTSSTARLSPKRKSAPRPTEKALDLSPPPSSPSSPSTSIEVGADQGSSDLPSVGDSSDQEPGLTMPFIDLEPGKEKKAEDMTPNLRVGFKERQCKCLSEALSATPLPAKKSHPEALVRNRLWTFLRAGQGERRSSYSLKLGRDSSVAKSNSLLYCALASSIRGGRILLILQRHFVNLGGIPCMTGMVRSSYVAPDSALRCTYPLLKYTAEETLEVGTVAIHNLMRQRCSILKRLEVAESMRVFLPDRVYFLLKLPDICRKLGAENLKVEANFAA</sequence>
<gene>
    <name evidence="2" type="ORF">CK203_065377</name>
</gene>
<proteinExistence type="predicted"/>